<evidence type="ECO:0000313" key="2">
    <source>
        <dbReference type="EMBL" id="PFH46889.1"/>
    </source>
</evidence>
<feature type="compositionally biased region" description="Basic residues" evidence="1">
    <location>
        <begin position="400"/>
        <end position="411"/>
    </location>
</feature>
<dbReference type="STRING" id="703135.A0A2A9N8U4"/>
<dbReference type="Proteomes" id="UP000242287">
    <property type="component" value="Unassembled WGS sequence"/>
</dbReference>
<feature type="region of interest" description="Disordered" evidence="1">
    <location>
        <begin position="458"/>
        <end position="483"/>
    </location>
</feature>
<feature type="compositionally biased region" description="Low complexity" evidence="1">
    <location>
        <begin position="197"/>
        <end position="208"/>
    </location>
</feature>
<name>A0A2A9N8U4_9AGAR</name>
<proteinExistence type="predicted"/>
<dbReference type="Pfam" id="PF08737">
    <property type="entry name" value="Rgp1"/>
    <property type="match status" value="1"/>
</dbReference>
<organism evidence="2 3">
    <name type="scientific">Amanita thiersii Skay4041</name>
    <dbReference type="NCBI Taxonomy" id="703135"/>
    <lineage>
        <taxon>Eukaryota</taxon>
        <taxon>Fungi</taxon>
        <taxon>Dikarya</taxon>
        <taxon>Basidiomycota</taxon>
        <taxon>Agaricomycotina</taxon>
        <taxon>Agaricomycetes</taxon>
        <taxon>Agaricomycetidae</taxon>
        <taxon>Agaricales</taxon>
        <taxon>Pluteineae</taxon>
        <taxon>Amanitaceae</taxon>
        <taxon>Amanita</taxon>
    </lineage>
</organism>
<feature type="compositionally biased region" description="Polar residues" evidence="1">
    <location>
        <begin position="363"/>
        <end position="385"/>
    </location>
</feature>
<dbReference type="InterPro" id="IPR014848">
    <property type="entry name" value="Rgp1"/>
</dbReference>
<evidence type="ECO:0000313" key="3">
    <source>
        <dbReference type="Proteomes" id="UP000242287"/>
    </source>
</evidence>
<reference evidence="2 3" key="1">
    <citation type="submission" date="2014-02" db="EMBL/GenBank/DDBJ databases">
        <title>Transposable element dynamics among asymbiotic and ectomycorrhizal Amanita fungi.</title>
        <authorList>
            <consortium name="DOE Joint Genome Institute"/>
            <person name="Hess J."/>
            <person name="Skrede I."/>
            <person name="Wolfe B."/>
            <person name="LaButti K."/>
            <person name="Ohm R.A."/>
            <person name="Grigoriev I.V."/>
            <person name="Pringle A."/>
        </authorList>
    </citation>
    <scope>NUCLEOTIDE SEQUENCE [LARGE SCALE GENOMIC DNA]</scope>
    <source>
        <strain evidence="2 3">SKay4041</strain>
    </source>
</reference>
<dbReference type="PANTHER" id="PTHR12507">
    <property type="entry name" value="REDUCED GROWTH PHENOTYPE 1 RGP1, YEAST -RELATED"/>
    <property type="match status" value="1"/>
</dbReference>
<evidence type="ECO:0000256" key="1">
    <source>
        <dbReference type="SAM" id="MobiDB-lite"/>
    </source>
</evidence>
<feature type="compositionally biased region" description="Pro residues" evidence="1">
    <location>
        <begin position="257"/>
        <end position="274"/>
    </location>
</feature>
<feature type="region of interest" description="Disordered" evidence="1">
    <location>
        <begin position="194"/>
        <end position="292"/>
    </location>
</feature>
<feature type="region of interest" description="Disordered" evidence="1">
    <location>
        <begin position="357"/>
        <end position="442"/>
    </location>
</feature>
<protein>
    <recommendedName>
        <fullName evidence="4">Rgp1-domain-containing protein</fullName>
    </recommendedName>
</protein>
<feature type="compositionally biased region" description="Low complexity" evidence="1">
    <location>
        <begin position="462"/>
        <end position="483"/>
    </location>
</feature>
<accession>A0A2A9N8U4</accession>
<keyword evidence="3" id="KW-1185">Reference proteome</keyword>
<sequence length="1028" mass="109415">MTTLQNKRGNNASAASDSPIHVTIAPSQSSYFAGETFSVTITFTNTHSPDVAPNSSTISLPRTASYTHKRGSHSISSAPLARPPTSPGMPRTPFNPPTHVGRRLKPDVEIPLKKGLIGKHLLIPSPRVFQDKQDKQSTLLSKRKDDLPELLEQRRKKLLAKSLSVSISPSELEAQLPEGTLVKSKSTTASLNMITESQSSQPSSSNPSAVTTTNPSPVLESPYTSIASSPSDSPVDPMSSIYVYPPDSPGQTLPIGLGPPPKPALSNRPLPPPLQQSQPHSPPITHQQRQSLYYQHPRSAASSTFAHPDTELILYAYAQLTGSLTLLPHPFLPLAASKQTQTLRSLRSTLLKRSVIGGGSMDITPSLQTSHMPKSSLDFSGSSPGHLTGNGVGGGASRPPRPRVRITHTHSRSPSLATGFFSTLLSPTTPTPTSPSPVSPLAGGTPFASYPASLSSAGIGQASGMRSASTSSSRAPSHRTSASVSIPISATLPQVQGFHGLEVPEVEVDPEMPLPTFEVQPAMLAVDLSLMPGQSRSYTYSIKLPDVLPPTFKGRSLRFSYELTVGVCRTGTGGGMSVSSPPTLGSSNGVSRVMKVPIRVYNYVTVGRVPRPYDLLWPVGRRIQETAVAVASRGGVLGGSQGQGKGDLERGLVIEEGKAEVRAGGGGGATVPLPLMDNSGGETLEDFRRYARRMVEVSLASKRENGGAAMKSVEGEKSQDSEEDREEERIGCREAVEILTRNPKKVSYDVNKEGVTVAVLTFVKSAYRLGETVLGVVEFNERRGRSRVLQMSAMLEAHERLPSSISSLSDSTPLKRTHAEHHQSFLAATLRTSFVLDIPSDASPAFQVGVGGEDDVLGGLEWRVRLCLLVAVVSEDASEGTEGVRVKGMERDGERGVWGSSWTATESVAPMEKREGDMVVAAQVEQSVARNGGEGGVYGWASYFASKLLGSGTTEEVYHDGDDLSEGDSEEYDGIKADPGGGVGKGVNYGGGEEGWKEVKVEMVECEVPIRVWAGNTAFKAVEVVFDL</sequence>
<gene>
    <name evidence="2" type="ORF">AMATHDRAFT_68853</name>
</gene>
<feature type="compositionally biased region" description="Pro residues" evidence="1">
    <location>
        <begin position="429"/>
        <end position="438"/>
    </location>
</feature>
<feature type="region of interest" description="Disordered" evidence="1">
    <location>
        <begin position="705"/>
        <end position="729"/>
    </location>
</feature>
<feature type="region of interest" description="Disordered" evidence="1">
    <location>
        <begin position="64"/>
        <end position="103"/>
    </location>
</feature>
<feature type="compositionally biased region" description="Low complexity" evidence="1">
    <location>
        <begin position="221"/>
        <end position="240"/>
    </location>
</feature>
<evidence type="ECO:0008006" key="4">
    <source>
        <dbReference type="Google" id="ProtNLM"/>
    </source>
</evidence>
<dbReference type="AlphaFoldDB" id="A0A2A9N8U4"/>
<dbReference type="EMBL" id="KZ302151">
    <property type="protein sequence ID" value="PFH46889.1"/>
    <property type="molecule type" value="Genomic_DNA"/>
</dbReference>
<dbReference type="OrthoDB" id="1918at2759"/>